<evidence type="ECO:0000313" key="1">
    <source>
        <dbReference type="EMBL" id="KAF9949224.1"/>
    </source>
</evidence>
<accession>A0A9P6IVI5</accession>
<comment type="caution">
    <text evidence="1">The sequence shown here is derived from an EMBL/GenBank/DDBJ whole genome shotgun (WGS) entry which is preliminary data.</text>
</comment>
<name>A0A9P6IVI5_MORAP</name>
<reference evidence="1" key="1">
    <citation type="journal article" date="2020" name="Fungal Divers.">
        <title>Resolving the Mortierellaceae phylogeny through synthesis of multi-gene phylogenetics and phylogenomics.</title>
        <authorList>
            <person name="Vandepol N."/>
            <person name="Liber J."/>
            <person name="Desiro A."/>
            <person name="Na H."/>
            <person name="Kennedy M."/>
            <person name="Barry K."/>
            <person name="Grigoriev I.V."/>
            <person name="Miller A.N."/>
            <person name="O'Donnell K."/>
            <person name="Stajich J.E."/>
            <person name="Bonito G."/>
        </authorList>
    </citation>
    <scope>NUCLEOTIDE SEQUENCE</scope>
    <source>
        <strain evidence="1">CK1249</strain>
    </source>
</reference>
<gene>
    <name evidence="1" type="ORF">BGZ70_001874</name>
</gene>
<dbReference type="Proteomes" id="UP000738359">
    <property type="component" value="Unassembled WGS sequence"/>
</dbReference>
<evidence type="ECO:0000313" key="2">
    <source>
        <dbReference type="Proteomes" id="UP000738359"/>
    </source>
</evidence>
<organism evidence="1 2">
    <name type="scientific">Mortierella alpina</name>
    <name type="common">Oleaginous fungus</name>
    <name type="synonym">Mortierella renispora</name>
    <dbReference type="NCBI Taxonomy" id="64518"/>
    <lineage>
        <taxon>Eukaryota</taxon>
        <taxon>Fungi</taxon>
        <taxon>Fungi incertae sedis</taxon>
        <taxon>Mucoromycota</taxon>
        <taxon>Mortierellomycotina</taxon>
        <taxon>Mortierellomycetes</taxon>
        <taxon>Mortierellales</taxon>
        <taxon>Mortierellaceae</taxon>
        <taxon>Mortierella</taxon>
    </lineage>
</organism>
<feature type="non-terminal residue" evidence="1">
    <location>
        <position position="51"/>
    </location>
</feature>
<proteinExistence type="predicted"/>
<dbReference type="AlphaFoldDB" id="A0A9P6IVI5"/>
<protein>
    <submittedName>
        <fullName evidence="1">Uncharacterized protein</fullName>
    </submittedName>
</protein>
<sequence>MPPIRRRYTQREKLLAEVGGIVVDHMRERKNREIDLDDDFDDLEDDLEDDI</sequence>
<keyword evidence="2" id="KW-1185">Reference proteome</keyword>
<dbReference type="EMBL" id="JAAAHY010001434">
    <property type="protein sequence ID" value="KAF9949224.1"/>
    <property type="molecule type" value="Genomic_DNA"/>
</dbReference>